<dbReference type="OrthoDB" id="5420310at2"/>
<reference evidence="3" key="1">
    <citation type="journal article" date="2014" name="BMC Genomics">
        <title>Genome sequencing of two Neorhizobium galegae strains reveals a noeT gene responsible for the unusual acetylation of the nodulation factors.</title>
        <authorList>
            <person name="Osterman J."/>
            <person name="Marsh J."/>
            <person name="Laine P.K."/>
            <person name="Zeng Z."/>
            <person name="Alatalo E."/>
            <person name="Sullivan J.T."/>
            <person name="Young J.P."/>
            <person name="Thomas-Oates J."/>
            <person name="Paulin L."/>
            <person name="Lindstrom K."/>
        </authorList>
    </citation>
    <scope>NUCLEOTIDE SEQUENCE [LARGE SCALE GENOMIC DNA]</scope>
    <source>
        <strain evidence="3">HAMBI 540</strain>
    </source>
</reference>
<dbReference type="KEGG" id="ngg:RG540_PA07260"/>
<evidence type="ECO:0000256" key="1">
    <source>
        <dbReference type="SAM" id="MobiDB-lite"/>
    </source>
</evidence>
<dbReference type="RefSeq" id="WP_051909808.1">
    <property type="nucleotide sequence ID" value="NZ_HG938354.1"/>
</dbReference>
<organism evidence="2 3">
    <name type="scientific">Neorhizobium galegae bv. orientalis str. HAMBI 540</name>
    <dbReference type="NCBI Taxonomy" id="1028800"/>
    <lineage>
        <taxon>Bacteria</taxon>
        <taxon>Pseudomonadati</taxon>
        <taxon>Pseudomonadota</taxon>
        <taxon>Alphaproteobacteria</taxon>
        <taxon>Hyphomicrobiales</taxon>
        <taxon>Rhizobiaceae</taxon>
        <taxon>Rhizobium/Agrobacterium group</taxon>
        <taxon>Neorhizobium</taxon>
    </lineage>
</organism>
<gene>
    <name evidence="2" type="ORF">RG540_PA07260</name>
</gene>
<dbReference type="AlphaFoldDB" id="A0A068SYX7"/>
<dbReference type="Proteomes" id="UP000028181">
    <property type="component" value="Plasmid pHAMBI540a"/>
</dbReference>
<dbReference type="HOGENOM" id="CLU_120866_1_0_5"/>
<dbReference type="EMBL" id="HG938354">
    <property type="protein sequence ID" value="CDN51402.1"/>
    <property type="molecule type" value="Genomic_DNA"/>
</dbReference>
<accession>A0A068SYX7</accession>
<keyword evidence="3" id="KW-1185">Reference proteome</keyword>
<dbReference type="PATRIC" id="fig|1028800.3.peg.5352"/>
<feature type="region of interest" description="Disordered" evidence="1">
    <location>
        <begin position="115"/>
        <end position="135"/>
    </location>
</feature>
<protein>
    <submittedName>
        <fullName evidence="2">Uncharacterized protein</fullName>
    </submittedName>
</protein>
<dbReference type="eggNOG" id="COG5418">
    <property type="taxonomic scope" value="Bacteria"/>
</dbReference>
<dbReference type="GeneID" id="25391846"/>
<evidence type="ECO:0000313" key="3">
    <source>
        <dbReference type="Proteomes" id="UP000028181"/>
    </source>
</evidence>
<evidence type="ECO:0000313" key="2">
    <source>
        <dbReference type="EMBL" id="CDN51402.1"/>
    </source>
</evidence>
<proteinExistence type="predicted"/>
<geneLocation type="plasmid" evidence="3">
    <name>II</name>
</geneLocation>
<name>A0A068SYX7_NEOGA</name>
<sequence length="191" mass="21258">MQDEPRRVAYVAHCLMNQNAKVSEFAKCAGVFSPLVERLVKNGFELQQLPCPEMSHMGAVRWWASREQYDTPGYRHHCRNLAKSVVDLVMLHQDAGYDVVIIGLDGSPSSGVRLTSTKASWGGRPEGAVHGGSDRRPGMGIWMEELKFEFEERGLAFPRATGVAMDAQDFDLQKAMVELDQFLTEGKENAA</sequence>
<keyword evidence="2" id="KW-0614">Plasmid</keyword>